<name>A0A517QRL2_9PLAN</name>
<dbReference type="OrthoDB" id="210095at2"/>
<dbReference type="InterPro" id="IPR011044">
    <property type="entry name" value="Quino_amine_DH_bsu"/>
</dbReference>
<reference evidence="1 2" key="1">
    <citation type="submission" date="2019-02" db="EMBL/GenBank/DDBJ databases">
        <title>Deep-cultivation of Planctomycetes and their phenomic and genomic characterization uncovers novel biology.</title>
        <authorList>
            <person name="Wiegand S."/>
            <person name="Jogler M."/>
            <person name="Boedeker C."/>
            <person name="Pinto D."/>
            <person name="Vollmers J."/>
            <person name="Rivas-Marin E."/>
            <person name="Kohn T."/>
            <person name="Peeters S.H."/>
            <person name="Heuer A."/>
            <person name="Rast P."/>
            <person name="Oberbeckmann S."/>
            <person name="Bunk B."/>
            <person name="Jeske O."/>
            <person name="Meyerdierks A."/>
            <person name="Storesund J.E."/>
            <person name="Kallscheuer N."/>
            <person name="Luecker S."/>
            <person name="Lage O.M."/>
            <person name="Pohl T."/>
            <person name="Merkel B.J."/>
            <person name="Hornburger P."/>
            <person name="Mueller R.-W."/>
            <person name="Bruemmer F."/>
            <person name="Labrenz M."/>
            <person name="Spormann A.M."/>
            <person name="Op den Camp H."/>
            <person name="Overmann J."/>
            <person name="Amann R."/>
            <person name="Jetten M.S.M."/>
            <person name="Mascher T."/>
            <person name="Medema M.H."/>
            <person name="Devos D.P."/>
            <person name="Kaster A.-K."/>
            <person name="Ovreas L."/>
            <person name="Rohde M."/>
            <person name="Galperin M.Y."/>
            <person name="Jogler C."/>
        </authorList>
    </citation>
    <scope>NUCLEOTIDE SEQUENCE [LARGE SCALE GENOMIC DNA]</scope>
    <source>
        <strain evidence="1 2">Mal48</strain>
    </source>
</reference>
<dbReference type="Gene3D" id="2.130.10.10">
    <property type="entry name" value="YVTN repeat-like/Quinoprotein amine dehydrogenase"/>
    <property type="match status" value="2"/>
</dbReference>
<dbReference type="EMBL" id="CP036267">
    <property type="protein sequence ID" value="QDT34272.1"/>
    <property type="molecule type" value="Genomic_DNA"/>
</dbReference>
<accession>A0A517QRL2</accession>
<evidence type="ECO:0008006" key="3">
    <source>
        <dbReference type="Google" id="ProtNLM"/>
    </source>
</evidence>
<dbReference type="SUPFAM" id="SSF50969">
    <property type="entry name" value="YVTN repeat-like/Quinoprotein amine dehydrogenase"/>
    <property type="match status" value="1"/>
</dbReference>
<dbReference type="RefSeq" id="WP_145201958.1">
    <property type="nucleotide sequence ID" value="NZ_CP036267.1"/>
</dbReference>
<proteinExistence type="predicted"/>
<evidence type="ECO:0000313" key="2">
    <source>
        <dbReference type="Proteomes" id="UP000315724"/>
    </source>
</evidence>
<sequence length="304" mass="33056">MNDSGDSASASNLKWLKGKGLGPQVKWSVGTDGALTALAYARESGDLFITDESNTITRIDRLGKIATLNRVHDSIFALAWSDDGRYGAAIAGEDNIVRFDRELKTVHSINLPDIGLGIAISPFGHHVAVSMSNGRNVFFNERKRRIAQFETIRPLSFLQFCASEPLVFGAAEHGLICCHNLSGAEIWQEKNWSNVGGIQITGDGDLVYLASFGHGIEAYDGDGASIGSYVLDGTVNHIAVSYEPQRLLAGTVERNLIWLDADGELLWSTTVEDEIVDLICDPLGEWAIVGFQNQGVYRLDWGGV</sequence>
<dbReference type="AlphaFoldDB" id="A0A517QRL2"/>
<organism evidence="1 2">
    <name type="scientific">Thalassoglobus polymorphus</name>
    <dbReference type="NCBI Taxonomy" id="2527994"/>
    <lineage>
        <taxon>Bacteria</taxon>
        <taxon>Pseudomonadati</taxon>
        <taxon>Planctomycetota</taxon>
        <taxon>Planctomycetia</taxon>
        <taxon>Planctomycetales</taxon>
        <taxon>Planctomycetaceae</taxon>
        <taxon>Thalassoglobus</taxon>
    </lineage>
</organism>
<keyword evidence="2" id="KW-1185">Reference proteome</keyword>
<protein>
    <recommendedName>
        <fullName evidence="3">WD domain, G-beta repeat</fullName>
    </recommendedName>
</protein>
<gene>
    <name evidence="1" type="ORF">Mal48_35320</name>
</gene>
<dbReference type="KEGG" id="tpol:Mal48_35320"/>
<dbReference type="Proteomes" id="UP000315724">
    <property type="component" value="Chromosome"/>
</dbReference>
<evidence type="ECO:0000313" key="1">
    <source>
        <dbReference type="EMBL" id="QDT34272.1"/>
    </source>
</evidence>
<dbReference type="InterPro" id="IPR015943">
    <property type="entry name" value="WD40/YVTN_repeat-like_dom_sf"/>
</dbReference>